<reference evidence="1 2" key="1">
    <citation type="submission" date="2019-10" db="EMBL/GenBank/DDBJ databases">
        <title>Rubrobacter sp nov SCSIO 52915 isolated from a deep-sea sediment in the South China Sea.</title>
        <authorList>
            <person name="Chen R.W."/>
        </authorList>
    </citation>
    <scope>NUCLEOTIDE SEQUENCE [LARGE SCALE GENOMIC DNA]</scope>
    <source>
        <strain evidence="1 2">SCSIO 52915</strain>
    </source>
</reference>
<dbReference type="KEGG" id="rmar:GBA65_06930"/>
<name>A0A6G8PVQ5_9ACTN</name>
<dbReference type="Proteomes" id="UP000502706">
    <property type="component" value="Chromosome"/>
</dbReference>
<sequence length="1351" mass="149089">MSVRGKESTAREVENGFRLDQGAEERFASLCNAVAWAESRKRARSLPSFTERVKAKDFGIDAEWDTEVADGEDKYPLLGPGWNVYQYKMRDLSTTGRDKLISGLVSDLAGGSKKEAALADLYERTGRRPDRYVLFTNLDLTHRTVKEGEKGQKEKLKDAILDGYDDPEGVRVEIVGAAELAASLNGLPHVRAAYFGGSRFSTAQEELARHEKVGGLPERIALVGRDAESDRLRSFLEDPEARAMFISGSQDMGKSRIALEVTSAERPVDTVVALRPSDLGRDDLAALRSPGNEVVVLVEDPEVAVADKLLEEALGGEGVKLLVTLPTAEDEPVPGYDRGDARVRHMQLGPLDDEDAKRLLKEAGASLSYAVERWVITRTGGNPGILLAAAEAGPDLQSGGAASLAQQVARSFEGRVRRDLGEDALRALEVLSVLSLTGVRGDARAEIAAVVAALGDGPSVNAVLRELDRLEDASLVRMRGNYAEVTPPFFTNHLAARAFLGRDNAPAALLDTLVGDSRARLLERLRSIHGEVATRFWEGLFEREGPLRNLRSVSENLHLLVPAAAAMPEKAARLIEKSLSELDLEARRQVGGEVRRQIVYALQELLARERTAEAALRALAMLVEAENEDYGNNATGVFSESFRPIHPLVALPLDRRLGFLRRMMLDSGESIGVRKAAAGAASEGLSMRGMVLYQGGGAEPLEGSPAMTYGEAWDYFDGLVALLMEASRSEERPLAEVAGELLPRTIADSALQARPEKAVERMEEVVRSALRHEAPIPVPELLSQVERVERRLNGMVKAHEANTDDERAVKRAEELRARTKKLEGLRTRIEQGDFRIQLERWAGPWASGGVEMVDDGSGGKVFRYVDELRRLAKEAAENPGKLSDEVLSWAIYSSEEQKRGAFFRVLGEFDSARVWQRHLEQAGKEKDAAIAFASYFGGLGEEDASFAGERLDALAATGIVTEEALFRATVELSDGESAVARVERLAGGQAIDPFYVRVLLFGRWVETLGSNRLKRLLSTLAGPKLENALAVVKAASYWQDGLIRRLGKRPTNFLWKCLEAARTQSIYDVIECDRLAAELARQNPDRGFALLEHLLRRPYRFGDWDPAGPDHQELWKALCEADRQRALRTVLSLAAENRQMMFAVSMAFTGVLDQKRDADVLLDAAVESRGQAEVVAHMLNAAQPGFWPLALQLLECYPQEGTENEVLHGELLDSSIYSPVGTVNPEGAELIKILEQSFRELSGLLQADKVPKALRSLIEEYLAHLRRKIEQDLLSEAAEEAEVFRSGTLVEPKDADEAKDRLFAVRRMLESDRFALARRVLSRDELLRLLPKLKFSQEEEARLRQELEHSK</sequence>
<dbReference type="RefSeq" id="WP_166395966.1">
    <property type="nucleotide sequence ID" value="NZ_CP045121.1"/>
</dbReference>
<evidence type="ECO:0000313" key="2">
    <source>
        <dbReference type="Proteomes" id="UP000502706"/>
    </source>
</evidence>
<accession>A0A6G8PVQ5</accession>
<gene>
    <name evidence="1" type="ORF">GBA65_06930</name>
</gene>
<dbReference type="EMBL" id="CP045121">
    <property type="protein sequence ID" value="QIN78289.1"/>
    <property type="molecule type" value="Genomic_DNA"/>
</dbReference>
<protein>
    <submittedName>
        <fullName evidence="1">Uncharacterized protein</fullName>
    </submittedName>
</protein>
<organism evidence="1 2">
    <name type="scientific">Rubrobacter marinus</name>
    <dbReference type="NCBI Taxonomy" id="2653852"/>
    <lineage>
        <taxon>Bacteria</taxon>
        <taxon>Bacillati</taxon>
        <taxon>Actinomycetota</taxon>
        <taxon>Rubrobacteria</taxon>
        <taxon>Rubrobacterales</taxon>
        <taxon>Rubrobacteraceae</taxon>
        <taxon>Rubrobacter</taxon>
    </lineage>
</organism>
<keyword evidence="2" id="KW-1185">Reference proteome</keyword>
<proteinExistence type="predicted"/>
<evidence type="ECO:0000313" key="1">
    <source>
        <dbReference type="EMBL" id="QIN78289.1"/>
    </source>
</evidence>